<dbReference type="Pfam" id="PF13557">
    <property type="entry name" value="Phenol_MetA_deg"/>
    <property type="match status" value="1"/>
</dbReference>
<organism evidence="2 3">
    <name type="scientific">Niveibacterium umoris</name>
    <dbReference type="NCBI Taxonomy" id="1193620"/>
    <lineage>
        <taxon>Bacteria</taxon>
        <taxon>Pseudomonadati</taxon>
        <taxon>Pseudomonadota</taxon>
        <taxon>Betaproteobacteria</taxon>
        <taxon>Rhodocyclales</taxon>
        <taxon>Rhodocyclaceae</taxon>
        <taxon>Niveibacterium</taxon>
    </lineage>
</organism>
<evidence type="ECO:0000313" key="2">
    <source>
        <dbReference type="EMBL" id="MBB4011821.1"/>
    </source>
</evidence>
<gene>
    <name evidence="2" type="ORF">GGR36_001129</name>
</gene>
<dbReference type="Proteomes" id="UP000561045">
    <property type="component" value="Unassembled WGS sequence"/>
</dbReference>
<evidence type="ECO:0000256" key="1">
    <source>
        <dbReference type="SAM" id="SignalP"/>
    </source>
</evidence>
<keyword evidence="1" id="KW-0732">Signal</keyword>
<name>A0A840BE54_9RHOO</name>
<evidence type="ECO:0000313" key="3">
    <source>
        <dbReference type="Proteomes" id="UP000561045"/>
    </source>
</evidence>
<accession>A0A840BE54</accession>
<evidence type="ECO:0008006" key="4">
    <source>
        <dbReference type="Google" id="ProtNLM"/>
    </source>
</evidence>
<keyword evidence="3" id="KW-1185">Reference proteome</keyword>
<dbReference type="AlphaFoldDB" id="A0A840BE54"/>
<reference evidence="2 3" key="1">
    <citation type="submission" date="2020-08" db="EMBL/GenBank/DDBJ databases">
        <title>Genomic Encyclopedia of Type Strains, Phase IV (KMG-IV): sequencing the most valuable type-strain genomes for metagenomic binning, comparative biology and taxonomic classification.</title>
        <authorList>
            <person name="Goeker M."/>
        </authorList>
    </citation>
    <scope>NUCLEOTIDE SEQUENCE [LARGE SCALE GENOMIC DNA]</scope>
    <source>
        <strain evidence="2 3">DSM 106739</strain>
    </source>
</reference>
<feature type="chain" id="PRO_5032516095" description="Transporter" evidence="1">
    <location>
        <begin position="38"/>
        <end position="335"/>
    </location>
</feature>
<proteinExistence type="predicted"/>
<dbReference type="InterPro" id="IPR025737">
    <property type="entry name" value="FApF"/>
</dbReference>
<feature type="signal peptide" evidence="1">
    <location>
        <begin position="1"/>
        <end position="37"/>
    </location>
</feature>
<protein>
    <recommendedName>
        <fullName evidence="4">Transporter</fullName>
    </recommendedName>
</protein>
<sequence length="335" mass="36148">MTRSALHRVRRHALFRHAPFRHALVLPAIIASHAALASCGGAFCTLLTDDFAPGAWTHTGWRGELRLEYLDQKTLRSGTHSPDPEALSQEEAIERESRSTNLIGSLDYRFNPKWSVALQLPLINRAHSHDLRAEGSDSATTPESWAYTRMGDARVLARYQHIPSDDASTLFGLVAGFKLPTGSTSVTNADGAAAERTLQPGTGTLDLILGANARAVLTPSDAMFGAFTTAVATNSHDDYKPGNRVELSGGWSHAVSPSWGTALQLNYLHKGRDSGEQAEPDNSGLDTVQLSPGLTVALSDNTSAYGFVQLPLYQHVNGIQLVQKWSLALGLSSHF</sequence>
<dbReference type="RefSeq" id="WP_183632783.1">
    <property type="nucleotide sequence ID" value="NZ_BAABLE010000011.1"/>
</dbReference>
<comment type="caution">
    <text evidence="2">The sequence shown here is derived from an EMBL/GenBank/DDBJ whole genome shotgun (WGS) entry which is preliminary data.</text>
</comment>
<dbReference type="EMBL" id="JACIET010000001">
    <property type="protein sequence ID" value="MBB4011821.1"/>
    <property type="molecule type" value="Genomic_DNA"/>
</dbReference>